<dbReference type="PANTHER" id="PTHR21237">
    <property type="entry name" value="GRPE PROTEIN"/>
    <property type="match status" value="1"/>
</dbReference>
<accession>A0A5M3XTI3</accession>
<evidence type="ECO:0000256" key="1">
    <source>
        <dbReference type="ARBA" id="ARBA00009054"/>
    </source>
</evidence>
<evidence type="ECO:0000256" key="3">
    <source>
        <dbReference type="HAMAP-Rule" id="MF_01151"/>
    </source>
</evidence>
<comment type="caution">
    <text evidence="7">The sequence shown here is derived from an EMBL/GenBank/DDBJ whole genome shotgun (WGS) entry which is preliminary data.</text>
</comment>
<feature type="region of interest" description="Disordered" evidence="6">
    <location>
        <begin position="143"/>
        <end position="166"/>
    </location>
</feature>
<dbReference type="PANTHER" id="PTHR21237:SF23">
    <property type="entry name" value="GRPE PROTEIN HOMOLOG, MITOCHONDRIAL"/>
    <property type="match status" value="1"/>
</dbReference>
<dbReference type="InterPro" id="IPR013805">
    <property type="entry name" value="GrpE_CC"/>
</dbReference>
<organism evidence="7 8">
    <name type="scientific">Acrocarpospora pleiomorpha</name>
    <dbReference type="NCBI Taxonomy" id="90975"/>
    <lineage>
        <taxon>Bacteria</taxon>
        <taxon>Bacillati</taxon>
        <taxon>Actinomycetota</taxon>
        <taxon>Actinomycetes</taxon>
        <taxon>Streptosporangiales</taxon>
        <taxon>Streptosporangiaceae</taxon>
        <taxon>Acrocarpospora</taxon>
    </lineage>
</organism>
<dbReference type="EMBL" id="BLAF01000048">
    <property type="protein sequence ID" value="GES24150.1"/>
    <property type="molecule type" value="Genomic_DNA"/>
</dbReference>
<dbReference type="HAMAP" id="MF_01151">
    <property type="entry name" value="GrpE"/>
    <property type="match status" value="1"/>
</dbReference>
<dbReference type="OrthoDB" id="5191115at2"/>
<comment type="function">
    <text evidence="3 4">Participates actively in the response to hyperosmotic and heat shock by preventing the aggregation of stress-denatured proteins, in association with DnaK and GrpE. It is the nucleotide exchange factor for DnaK and may function as a thermosensor. Unfolded proteins bind initially to DnaJ; upon interaction with the DnaJ-bound protein, DnaK hydrolyzes its bound ATP, resulting in the formation of a stable complex. GrpE releases ADP from DnaK; ATP binding to DnaK triggers the release of the substrate protein, thus completing the reaction cycle. Several rounds of ATP-dependent interactions between DnaJ, DnaK and GrpE are required for fully efficient folding.</text>
</comment>
<dbReference type="GO" id="GO:0042803">
    <property type="term" value="F:protein homodimerization activity"/>
    <property type="evidence" value="ECO:0007669"/>
    <property type="project" value="InterPro"/>
</dbReference>
<comment type="subunit">
    <text evidence="3">Homodimer.</text>
</comment>
<evidence type="ECO:0000256" key="5">
    <source>
        <dbReference type="RuleBase" id="RU004478"/>
    </source>
</evidence>
<feature type="region of interest" description="Disordered" evidence="6">
    <location>
        <begin position="1"/>
        <end position="70"/>
    </location>
</feature>
<protein>
    <recommendedName>
        <fullName evidence="3 4">Protein GrpE</fullName>
    </recommendedName>
    <alternativeName>
        <fullName evidence="3">HSP-70 cofactor</fullName>
    </alternativeName>
</protein>
<evidence type="ECO:0000256" key="4">
    <source>
        <dbReference type="RuleBase" id="RU000639"/>
    </source>
</evidence>
<dbReference type="Pfam" id="PF01025">
    <property type="entry name" value="GrpE"/>
    <property type="match status" value="1"/>
</dbReference>
<comment type="similarity">
    <text evidence="1 3 5">Belongs to the GrpE family.</text>
</comment>
<proteinExistence type="inferred from homology"/>
<evidence type="ECO:0000313" key="7">
    <source>
        <dbReference type="EMBL" id="GES24150.1"/>
    </source>
</evidence>
<sequence>MTSSTPNSPPPNKPPSPGDDRPADTGADRKVDSGASAKANKGADTGTGTGGASGAEMEPDPKVAELEDRLLRAAADMDNLRKRMAKEVERERARATAEWLPVLDNLELALKHAKADPEAVLDGLRAVHEQALAVMNRLGYPRQDDEGAPFDPERHDAVGTVPATTTRPGTVAEVVRPGYGERDRRLRPASVVVATKGE</sequence>
<dbReference type="Gene3D" id="3.90.20.20">
    <property type="match status" value="1"/>
</dbReference>
<evidence type="ECO:0000256" key="2">
    <source>
        <dbReference type="ARBA" id="ARBA00023186"/>
    </source>
</evidence>
<dbReference type="SUPFAM" id="SSF58014">
    <property type="entry name" value="Coiled-coil domain of nucleotide exchange factor GrpE"/>
    <property type="match status" value="1"/>
</dbReference>
<dbReference type="AlphaFoldDB" id="A0A5M3XTI3"/>
<dbReference type="GO" id="GO:0006457">
    <property type="term" value="P:protein folding"/>
    <property type="evidence" value="ECO:0007669"/>
    <property type="project" value="InterPro"/>
</dbReference>
<dbReference type="PRINTS" id="PR00773">
    <property type="entry name" value="GRPEPROTEIN"/>
</dbReference>
<dbReference type="InterPro" id="IPR009012">
    <property type="entry name" value="GrpE_head"/>
</dbReference>
<keyword evidence="3" id="KW-0963">Cytoplasm</keyword>
<dbReference type="GO" id="GO:0000774">
    <property type="term" value="F:adenyl-nucleotide exchange factor activity"/>
    <property type="evidence" value="ECO:0007669"/>
    <property type="project" value="InterPro"/>
</dbReference>
<dbReference type="GO" id="GO:0051087">
    <property type="term" value="F:protein-folding chaperone binding"/>
    <property type="evidence" value="ECO:0007669"/>
    <property type="project" value="InterPro"/>
</dbReference>
<dbReference type="CDD" id="cd00446">
    <property type="entry name" value="GrpE"/>
    <property type="match status" value="1"/>
</dbReference>
<keyword evidence="2 3" id="KW-0143">Chaperone</keyword>
<dbReference type="GO" id="GO:0005737">
    <property type="term" value="C:cytoplasm"/>
    <property type="evidence" value="ECO:0007669"/>
    <property type="project" value="UniProtKB-SubCell"/>
</dbReference>
<dbReference type="Gene3D" id="2.30.22.10">
    <property type="entry name" value="Head domain of nucleotide exchange factor GrpE"/>
    <property type="match status" value="1"/>
</dbReference>
<evidence type="ECO:0000313" key="8">
    <source>
        <dbReference type="Proteomes" id="UP000377595"/>
    </source>
</evidence>
<dbReference type="SUPFAM" id="SSF51064">
    <property type="entry name" value="Head domain of nucleotide exchange factor GrpE"/>
    <property type="match status" value="1"/>
</dbReference>
<evidence type="ECO:0000256" key="6">
    <source>
        <dbReference type="SAM" id="MobiDB-lite"/>
    </source>
</evidence>
<reference evidence="7 8" key="1">
    <citation type="submission" date="2019-10" db="EMBL/GenBank/DDBJ databases">
        <title>Whole genome shotgun sequence of Acrocarpospora pleiomorpha NBRC 16267.</title>
        <authorList>
            <person name="Ichikawa N."/>
            <person name="Kimura A."/>
            <person name="Kitahashi Y."/>
            <person name="Komaki H."/>
            <person name="Oguchi A."/>
        </authorList>
    </citation>
    <scope>NUCLEOTIDE SEQUENCE [LARGE SCALE GENOMIC DNA]</scope>
    <source>
        <strain evidence="7 8">NBRC 16267</strain>
    </source>
</reference>
<comment type="subcellular location">
    <subcellularLocation>
        <location evidence="3">Cytoplasm</location>
    </subcellularLocation>
</comment>
<dbReference type="InterPro" id="IPR000740">
    <property type="entry name" value="GrpE"/>
</dbReference>
<name>A0A5M3XTI3_9ACTN</name>
<keyword evidence="8" id="KW-1185">Reference proteome</keyword>
<dbReference type="Proteomes" id="UP000377595">
    <property type="component" value="Unassembled WGS sequence"/>
</dbReference>
<dbReference type="GO" id="GO:0051082">
    <property type="term" value="F:unfolded protein binding"/>
    <property type="evidence" value="ECO:0007669"/>
    <property type="project" value="TreeGrafter"/>
</dbReference>
<feature type="compositionally biased region" description="Basic and acidic residues" evidence="6">
    <location>
        <begin position="18"/>
        <end position="32"/>
    </location>
</feature>
<keyword evidence="3 4" id="KW-0346">Stress response</keyword>
<gene>
    <name evidence="3" type="primary">grpE</name>
    <name evidence="7" type="ORF">Aple_070490</name>
</gene>
<feature type="compositionally biased region" description="Pro residues" evidence="6">
    <location>
        <begin position="7"/>
        <end position="17"/>
    </location>
</feature>
<dbReference type="PROSITE" id="PS01071">
    <property type="entry name" value="GRPE"/>
    <property type="match status" value="1"/>
</dbReference>
<feature type="compositionally biased region" description="Basic and acidic residues" evidence="6">
    <location>
        <begin position="59"/>
        <end position="70"/>
    </location>
</feature>